<accession>A0A6A5C539</accession>
<dbReference type="Gene3D" id="6.10.140.1620">
    <property type="match status" value="1"/>
</dbReference>
<evidence type="ECO:0000313" key="4">
    <source>
        <dbReference type="EMBL" id="KAF0980970.1"/>
    </source>
</evidence>
<dbReference type="Proteomes" id="UP000444721">
    <property type="component" value="Unassembled WGS sequence"/>
</dbReference>
<dbReference type="CDD" id="cd22070">
    <property type="entry name" value="WH2_Pan1-like"/>
    <property type="match status" value="1"/>
</dbReference>
<sequence>MSQLNQHLIEQLTKTPEEIAKLQETEQKIGGIINWCAYNYQNADKASTFEKTQQYLAAVLTNVVFYVESSSRELETLIELEAQEINRIGSEMTIIYDRLKSARSLTGREELTKMHAVKPTMRTGLKKRTVEVTTSTHTKDLKMSHGDINLNSCSNIGISISGNENNYSQSSPNTSTTPVTMPNTNNSFYSSRANETGSSFIRSASTARLGTPVNLEVPSSLSTTTSTPATPPPSSQSTSSFYNRSNSSINVPPPPPLSSTHVVVVDYGHNSSPPPPPPQNNMPPPPPPSSSSGVPPPPKSTPPPPPSSSSSGVPPPPPSGAGVPPPPMKMVSTPPPPPQNVEIPEDPTGGGRGDLLASIRAGKALRKVPPPNDAPKLPSKSEMSGGGSASTSSSGAGGGGGGDMMSQILAKRNKMMNK</sequence>
<evidence type="ECO:0000256" key="1">
    <source>
        <dbReference type="SAM" id="MobiDB-lite"/>
    </source>
</evidence>
<dbReference type="PROSITE" id="PS51082">
    <property type="entry name" value="WH2"/>
    <property type="match status" value="1"/>
</dbReference>
<dbReference type="AlphaFoldDB" id="A0A6A5C539"/>
<feature type="region of interest" description="Disordered" evidence="1">
    <location>
        <begin position="164"/>
        <end position="191"/>
    </location>
</feature>
<feature type="compositionally biased region" description="Low complexity" evidence="1">
    <location>
        <begin position="218"/>
        <end position="228"/>
    </location>
</feature>
<gene>
    <name evidence="4" type="ORF">FDP41_012758</name>
    <name evidence="3" type="ORF">FDP41_013322</name>
</gene>
<dbReference type="OrthoDB" id="5971719at2759"/>
<dbReference type="GO" id="GO:0003779">
    <property type="term" value="F:actin binding"/>
    <property type="evidence" value="ECO:0007669"/>
    <property type="project" value="InterPro"/>
</dbReference>
<dbReference type="VEuPathDB" id="AmoebaDB:NF0038150"/>
<dbReference type="SMART" id="SM00246">
    <property type="entry name" value="WH2"/>
    <property type="match status" value="1"/>
</dbReference>
<name>A0A6A5C539_NAEFO</name>
<dbReference type="RefSeq" id="XP_044565683.1">
    <property type="nucleotide sequence ID" value="XM_044703312.1"/>
</dbReference>
<comment type="caution">
    <text evidence="4">The sequence shown here is derived from an EMBL/GenBank/DDBJ whole genome shotgun (WGS) entry which is preliminary data.</text>
</comment>
<dbReference type="EMBL" id="VFQX01000017">
    <property type="protein sequence ID" value="KAF0980839.1"/>
    <property type="molecule type" value="Genomic_DNA"/>
</dbReference>
<evidence type="ECO:0000313" key="5">
    <source>
        <dbReference type="Proteomes" id="UP000444721"/>
    </source>
</evidence>
<organism evidence="4 5">
    <name type="scientific">Naegleria fowleri</name>
    <name type="common">Brain eating amoeba</name>
    <dbReference type="NCBI Taxonomy" id="5763"/>
    <lineage>
        <taxon>Eukaryota</taxon>
        <taxon>Discoba</taxon>
        <taxon>Heterolobosea</taxon>
        <taxon>Tetramitia</taxon>
        <taxon>Eutetramitia</taxon>
        <taxon>Vahlkampfiidae</taxon>
        <taxon>Naegleria</taxon>
    </lineage>
</organism>
<feature type="compositionally biased region" description="Pro residues" evidence="1">
    <location>
        <begin position="272"/>
        <end position="339"/>
    </location>
</feature>
<feature type="region of interest" description="Disordered" evidence="1">
    <location>
        <begin position="211"/>
        <end position="418"/>
    </location>
</feature>
<feature type="domain" description="WH2" evidence="2">
    <location>
        <begin position="351"/>
        <end position="368"/>
    </location>
</feature>
<keyword evidence="5" id="KW-1185">Reference proteome</keyword>
<protein>
    <recommendedName>
        <fullName evidence="2">WH2 domain-containing protein</fullName>
    </recommendedName>
</protein>
<reference evidence="4 5" key="1">
    <citation type="journal article" date="2019" name="Sci. Rep.">
        <title>Nanopore sequencing improves the draft genome of the human pathogenic amoeba Naegleria fowleri.</title>
        <authorList>
            <person name="Liechti N."/>
            <person name="Schurch N."/>
            <person name="Bruggmann R."/>
            <person name="Wittwer M."/>
        </authorList>
    </citation>
    <scope>NUCLEOTIDE SEQUENCE [LARGE SCALE GENOMIC DNA]</scope>
    <source>
        <strain evidence="4 5">ATCC 30894</strain>
    </source>
</reference>
<proteinExistence type="predicted"/>
<feature type="compositionally biased region" description="Polar residues" evidence="1">
    <location>
        <begin position="167"/>
        <end position="191"/>
    </location>
</feature>
<dbReference type="VEuPathDB" id="AmoebaDB:NfTy_036950"/>
<dbReference type="VEuPathDB" id="AmoebaDB:FDP41_012758"/>
<evidence type="ECO:0000313" key="3">
    <source>
        <dbReference type="EMBL" id="KAF0980839.1"/>
    </source>
</evidence>
<dbReference type="EMBL" id="VFQX01000016">
    <property type="protein sequence ID" value="KAF0980970.1"/>
    <property type="molecule type" value="Genomic_DNA"/>
</dbReference>
<dbReference type="Pfam" id="PF02205">
    <property type="entry name" value="WH2"/>
    <property type="match status" value="1"/>
</dbReference>
<dbReference type="OMA" id="YCEGNYF"/>
<feature type="compositionally biased region" description="Low complexity" evidence="1">
    <location>
        <begin position="235"/>
        <end position="250"/>
    </location>
</feature>
<dbReference type="VEuPathDB" id="AmoebaDB:FDP41_013322"/>
<dbReference type="InterPro" id="IPR003124">
    <property type="entry name" value="WH2_dom"/>
</dbReference>
<dbReference type="GeneID" id="68119973"/>
<evidence type="ECO:0000259" key="2">
    <source>
        <dbReference type="PROSITE" id="PS51082"/>
    </source>
</evidence>